<organism evidence="4 5">
    <name type="scientific">Pelodiscus sinensis</name>
    <name type="common">Chinese softshell turtle</name>
    <name type="synonym">Trionyx sinensis</name>
    <dbReference type="NCBI Taxonomy" id="13735"/>
    <lineage>
        <taxon>Eukaryota</taxon>
        <taxon>Metazoa</taxon>
        <taxon>Chordata</taxon>
        <taxon>Craniata</taxon>
        <taxon>Vertebrata</taxon>
        <taxon>Euteleostomi</taxon>
        <taxon>Archelosauria</taxon>
        <taxon>Testudinata</taxon>
        <taxon>Testudines</taxon>
        <taxon>Cryptodira</taxon>
        <taxon>Trionychia</taxon>
        <taxon>Trionychidae</taxon>
        <taxon>Pelodiscus</taxon>
    </lineage>
</organism>
<dbReference type="GeneTree" id="ENSGT01150000288320"/>
<dbReference type="Proteomes" id="UP000007267">
    <property type="component" value="Unassembled WGS sequence"/>
</dbReference>
<evidence type="ECO:0000256" key="1">
    <source>
        <dbReference type="ARBA" id="ARBA00004328"/>
    </source>
</evidence>
<dbReference type="eggNOG" id="ENOG502SV7E">
    <property type="taxonomic scope" value="Eukaryota"/>
</dbReference>
<feature type="transmembrane region" description="Helical" evidence="2">
    <location>
        <begin position="145"/>
        <end position="170"/>
    </location>
</feature>
<accession>K7F243</accession>
<evidence type="ECO:0000313" key="4">
    <source>
        <dbReference type="Ensembl" id="ENSPSIP00000002103.1"/>
    </source>
</evidence>
<dbReference type="PANTHER" id="PTHR34313:SF2">
    <property type="entry name" value="ENDOGENOUS RETROVIRUS GROUP K MEMBER 21 ENV POLYPROTEIN-LIKE"/>
    <property type="match status" value="1"/>
</dbReference>
<dbReference type="EMBL" id="AGCU01076085">
    <property type="status" value="NOT_ANNOTATED_CDS"/>
    <property type="molecule type" value="Genomic_DNA"/>
</dbReference>
<reference evidence="5" key="1">
    <citation type="submission" date="2011-10" db="EMBL/GenBank/DDBJ databases">
        <authorList>
            <consortium name="Soft-shell Turtle Genome Consortium"/>
        </authorList>
    </citation>
    <scope>NUCLEOTIDE SEQUENCE [LARGE SCALE GENOMIC DNA]</scope>
    <source>
        <strain evidence="5">Daiwa-1</strain>
    </source>
</reference>
<keyword evidence="2" id="KW-1133">Transmembrane helix</keyword>
<reference evidence="4" key="4">
    <citation type="submission" date="2025-09" db="UniProtKB">
        <authorList>
            <consortium name="Ensembl"/>
        </authorList>
    </citation>
    <scope>IDENTIFICATION</scope>
</reference>
<dbReference type="OMA" id="WWENVEN"/>
<comment type="subcellular location">
    <subcellularLocation>
        <location evidence="1">Virion</location>
    </subcellularLocation>
</comment>
<keyword evidence="2" id="KW-0472">Membrane</keyword>
<reference evidence="5" key="2">
    <citation type="journal article" date="2013" name="Nat. Genet.">
        <title>The draft genomes of soft-shell turtle and green sea turtle yield insights into the development and evolution of the turtle-specific body plan.</title>
        <authorList>
            <person name="Wang Z."/>
            <person name="Pascual-Anaya J."/>
            <person name="Zadissa A."/>
            <person name="Li W."/>
            <person name="Niimura Y."/>
            <person name="Huang Z."/>
            <person name="Li C."/>
            <person name="White S."/>
            <person name="Xiong Z."/>
            <person name="Fang D."/>
            <person name="Wang B."/>
            <person name="Ming Y."/>
            <person name="Chen Y."/>
            <person name="Zheng Y."/>
            <person name="Kuraku S."/>
            <person name="Pignatelli M."/>
            <person name="Herrero J."/>
            <person name="Beal K."/>
            <person name="Nozawa M."/>
            <person name="Li Q."/>
            <person name="Wang J."/>
            <person name="Zhang H."/>
            <person name="Yu L."/>
            <person name="Shigenobu S."/>
            <person name="Wang J."/>
            <person name="Liu J."/>
            <person name="Flicek P."/>
            <person name="Searle S."/>
            <person name="Wang J."/>
            <person name="Kuratani S."/>
            <person name="Yin Y."/>
            <person name="Aken B."/>
            <person name="Zhang G."/>
            <person name="Irie N."/>
        </authorList>
    </citation>
    <scope>NUCLEOTIDE SEQUENCE [LARGE SCALE GENOMIC DNA]</scope>
    <source>
        <strain evidence="5">Daiwa-1</strain>
    </source>
</reference>
<proteinExistence type="predicted"/>
<name>K7F243_PELSI</name>
<feature type="transmembrane region" description="Helical" evidence="2">
    <location>
        <begin position="313"/>
        <end position="338"/>
    </location>
</feature>
<evidence type="ECO:0000256" key="2">
    <source>
        <dbReference type="SAM" id="Phobius"/>
    </source>
</evidence>
<evidence type="ECO:0000313" key="5">
    <source>
        <dbReference type="Proteomes" id="UP000007267"/>
    </source>
</evidence>
<feature type="domain" description="Retroviral envelope protein GP41-like" evidence="3">
    <location>
        <begin position="166"/>
        <end position="347"/>
    </location>
</feature>
<protein>
    <recommendedName>
        <fullName evidence="3">Retroviral envelope protein GP41-like domain-containing protein</fullName>
    </recommendedName>
</protein>
<keyword evidence="5" id="KW-1185">Reference proteome</keyword>
<dbReference type="InterPro" id="IPR051255">
    <property type="entry name" value="Retroviral_env_glycoprotein"/>
</dbReference>
<dbReference type="HOGENOM" id="CLU_751322_0_0_1"/>
<dbReference type="InterPro" id="IPR000328">
    <property type="entry name" value="GP41-like"/>
</dbReference>
<dbReference type="Ensembl" id="ENSPSIT00000002110.1">
    <property type="protein sequence ID" value="ENSPSIP00000002103.1"/>
    <property type="gene ID" value="ENSPSIG00000002106.1"/>
</dbReference>
<keyword evidence="2" id="KW-0812">Transmembrane</keyword>
<reference evidence="4" key="3">
    <citation type="submission" date="2025-08" db="UniProtKB">
        <authorList>
            <consortium name="Ensembl"/>
        </authorList>
    </citation>
    <scope>IDENTIFICATION</scope>
</reference>
<dbReference type="GO" id="GO:0005198">
    <property type="term" value="F:structural molecule activity"/>
    <property type="evidence" value="ECO:0007669"/>
    <property type="project" value="InterPro"/>
</dbReference>
<dbReference type="AlphaFoldDB" id="K7F243"/>
<dbReference type="Pfam" id="PF00517">
    <property type="entry name" value="GP41"/>
    <property type="match status" value="1"/>
</dbReference>
<sequence>WHGGGSAGPVLQFITNGDNSTASTLHEGVRRIGLGSLILENYTSNYIKQQDNSVMVCTSHPYVFALAKNASFKRCNVSHSCYFVMLSEVRYKTCISMSDNVTFVFPLQRRPELWIPVNLTRDWEGHLTRLLQEEITNTRRRTKQFLGWLIFALVSAIIILASATAAIASLTQSVKTAKMVGETLINVTREFQTQETIDEEILARLEALEATVIWLGDRHAALKTRLSLHCDWEHTAGGLCVTSLPWNSSVHDWNLVKNHLQGAFDVSLRSHVQLKNQIQQLQELTTQKVFATLQSDLSWLNPTTWFSGLNLRMWVFIGLASGLLIMLFIILSLLFSCIHSAQKVEARVMTMLLINGIALYKRGGDVENV</sequence>
<evidence type="ECO:0000259" key="3">
    <source>
        <dbReference type="Pfam" id="PF00517"/>
    </source>
</evidence>
<dbReference type="PANTHER" id="PTHR34313">
    <property type="entry name" value="ENDOGENOUS RETROVIRUS GROUP K MEMBER 113 ENV POLYPROTEIN-RELATED"/>
    <property type="match status" value="1"/>
</dbReference>